<sequence length="305" mass="34773">MDQEIDQQRINAICKMLLEMAEGNFTYRIPRTGIDDELEAVAVLVNWMAEEMKESVFHIGYSNPHQSYQYIAESTFMVDNKFIIKDFSVNVPELLGCTSNELLELDFTSLLSKESVSLFKTLWNDIVENKSNSTIISLGLVGAEKLSIPAPCTICNLVGSTEVMITFFSVNSIETIERPTQLKVSLTAEEQKIHNYLDVKSTQAVYDYILAHMDSAMPTLKELSRIFGTNEYKLKNGFKHVFKTTIQQFYNTERLKRAQLLIQYSRIPLKTIAVMAGFSTYPNFSRAFKIKFGYSPSDLERQSPV</sequence>
<keyword evidence="1" id="KW-0805">Transcription regulation</keyword>
<gene>
    <name evidence="6" type="ORF">AB3G32_11750</name>
</gene>
<evidence type="ECO:0000256" key="3">
    <source>
        <dbReference type="ARBA" id="ARBA00023163"/>
    </source>
</evidence>
<protein>
    <submittedName>
        <fullName evidence="6">Helix-turn-helix domain-containing protein</fullName>
    </submittedName>
</protein>
<dbReference type="AlphaFoldDB" id="A0AB39WGD7"/>
<dbReference type="InterPro" id="IPR018060">
    <property type="entry name" value="HTH_AraC"/>
</dbReference>
<evidence type="ECO:0000259" key="4">
    <source>
        <dbReference type="PROSITE" id="PS01124"/>
    </source>
</evidence>
<organism evidence="6">
    <name type="scientific">Flavobacterium sp. WC2429</name>
    <dbReference type="NCBI Taxonomy" id="3234140"/>
    <lineage>
        <taxon>Bacteria</taxon>
        <taxon>Pseudomonadati</taxon>
        <taxon>Bacteroidota</taxon>
        <taxon>Flavobacteriia</taxon>
        <taxon>Flavobacteriales</taxon>
        <taxon>Flavobacteriaceae</taxon>
        <taxon>Flavobacterium</taxon>
    </lineage>
</organism>
<dbReference type="Gene3D" id="1.10.10.60">
    <property type="entry name" value="Homeodomain-like"/>
    <property type="match status" value="1"/>
</dbReference>
<dbReference type="PROSITE" id="PS01124">
    <property type="entry name" value="HTH_ARAC_FAMILY_2"/>
    <property type="match status" value="1"/>
</dbReference>
<dbReference type="RefSeq" id="WP_369764931.1">
    <property type="nucleotide sequence ID" value="NZ_CP165627.1"/>
</dbReference>
<keyword evidence="2" id="KW-0238">DNA-binding</keyword>
<dbReference type="GO" id="GO:0043565">
    <property type="term" value="F:sequence-specific DNA binding"/>
    <property type="evidence" value="ECO:0007669"/>
    <property type="project" value="InterPro"/>
</dbReference>
<dbReference type="SMART" id="SM00342">
    <property type="entry name" value="HTH_ARAC"/>
    <property type="match status" value="1"/>
</dbReference>
<evidence type="ECO:0000313" key="6">
    <source>
        <dbReference type="EMBL" id="XDV00999.1"/>
    </source>
</evidence>
<feature type="domain" description="HTH araC/xylS-type" evidence="4">
    <location>
        <begin position="203"/>
        <end position="302"/>
    </location>
</feature>
<dbReference type="SUPFAM" id="SSF158472">
    <property type="entry name" value="HAMP domain-like"/>
    <property type="match status" value="1"/>
</dbReference>
<dbReference type="CDD" id="cd06225">
    <property type="entry name" value="HAMP"/>
    <property type="match status" value="1"/>
</dbReference>
<dbReference type="PANTHER" id="PTHR43280:SF2">
    <property type="entry name" value="HTH-TYPE TRANSCRIPTIONAL REGULATOR EXSA"/>
    <property type="match status" value="1"/>
</dbReference>
<feature type="domain" description="HAMP" evidence="5">
    <location>
        <begin position="19"/>
        <end position="57"/>
    </location>
</feature>
<dbReference type="InterPro" id="IPR009057">
    <property type="entry name" value="Homeodomain-like_sf"/>
</dbReference>
<evidence type="ECO:0000259" key="5">
    <source>
        <dbReference type="PROSITE" id="PS50885"/>
    </source>
</evidence>
<evidence type="ECO:0000256" key="2">
    <source>
        <dbReference type="ARBA" id="ARBA00023125"/>
    </source>
</evidence>
<dbReference type="EMBL" id="CP165627">
    <property type="protein sequence ID" value="XDV00999.1"/>
    <property type="molecule type" value="Genomic_DNA"/>
</dbReference>
<reference evidence="6" key="1">
    <citation type="submission" date="2024-07" db="EMBL/GenBank/DDBJ databases">
        <authorList>
            <person name="Biller S.J."/>
        </authorList>
    </citation>
    <scope>NUCLEOTIDE SEQUENCE</scope>
    <source>
        <strain evidence="6">WC2429</strain>
    </source>
</reference>
<dbReference type="Pfam" id="PF12833">
    <property type="entry name" value="HTH_18"/>
    <property type="match status" value="1"/>
</dbReference>
<dbReference type="PANTHER" id="PTHR43280">
    <property type="entry name" value="ARAC-FAMILY TRANSCRIPTIONAL REGULATOR"/>
    <property type="match status" value="1"/>
</dbReference>
<dbReference type="SUPFAM" id="SSF46689">
    <property type="entry name" value="Homeodomain-like"/>
    <property type="match status" value="1"/>
</dbReference>
<accession>A0AB39WGD7</accession>
<dbReference type="GO" id="GO:0003700">
    <property type="term" value="F:DNA-binding transcription factor activity"/>
    <property type="evidence" value="ECO:0007669"/>
    <property type="project" value="InterPro"/>
</dbReference>
<dbReference type="InterPro" id="IPR003660">
    <property type="entry name" value="HAMP_dom"/>
</dbReference>
<dbReference type="GO" id="GO:0016020">
    <property type="term" value="C:membrane"/>
    <property type="evidence" value="ECO:0007669"/>
    <property type="project" value="InterPro"/>
</dbReference>
<name>A0AB39WGD7_9FLAO</name>
<proteinExistence type="predicted"/>
<dbReference type="PROSITE" id="PS50885">
    <property type="entry name" value="HAMP"/>
    <property type="match status" value="1"/>
</dbReference>
<dbReference type="GO" id="GO:0007165">
    <property type="term" value="P:signal transduction"/>
    <property type="evidence" value="ECO:0007669"/>
    <property type="project" value="InterPro"/>
</dbReference>
<evidence type="ECO:0000256" key="1">
    <source>
        <dbReference type="ARBA" id="ARBA00023015"/>
    </source>
</evidence>
<keyword evidence="3" id="KW-0804">Transcription</keyword>